<feature type="region of interest" description="Disordered" evidence="1">
    <location>
        <begin position="157"/>
        <end position="192"/>
    </location>
</feature>
<organism evidence="4">
    <name type="scientific">Angiostrongylus costaricensis</name>
    <name type="common">Nematode worm</name>
    <dbReference type="NCBI Taxonomy" id="334426"/>
    <lineage>
        <taxon>Eukaryota</taxon>
        <taxon>Metazoa</taxon>
        <taxon>Ecdysozoa</taxon>
        <taxon>Nematoda</taxon>
        <taxon>Chromadorea</taxon>
        <taxon>Rhabditida</taxon>
        <taxon>Rhabditina</taxon>
        <taxon>Rhabditomorpha</taxon>
        <taxon>Strongyloidea</taxon>
        <taxon>Metastrongylidae</taxon>
        <taxon>Angiostrongylus</taxon>
    </lineage>
</organism>
<evidence type="ECO:0000313" key="2">
    <source>
        <dbReference type="EMBL" id="VDM56716.1"/>
    </source>
</evidence>
<accession>A0A158PGD9</accession>
<evidence type="ECO:0000313" key="4">
    <source>
        <dbReference type="WBParaSite" id="ACOC_0000513001-mRNA-1"/>
    </source>
</evidence>
<dbReference type="EMBL" id="UYYA01003851">
    <property type="protein sequence ID" value="VDM56716.1"/>
    <property type="molecule type" value="Genomic_DNA"/>
</dbReference>
<dbReference type="OrthoDB" id="5857485at2759"/>
<protein>
    <submittedName>
        <fullName evidence="4">HeLo domain-containing protein</fullName>
    </submittedName>
</protein>
<proteinExistence type="predicted"/>
<evidence type="ECO:0000256" key="1">
    <source>
        <dbReference type="SAM" id="MobiDB-lite"/>
    </source>
</evidence>
<dbReference type="Proteomes" id="UP000267027">
    <property type="component" value="Unassembled WGS sequence"/>
</dbReference>
<name>A0A158PGD9_ANGCS</name>
<dbReference type="AlphaFoldDB" id="A0A158PGD9"/>
<reference evidence="2 3" key="2">
    <citation type="submission" date="2018-11" db="EMBL/GenBank/DDBJ databases">
        <authorList>
            <consortium name="Pathogen Informatics"/>
        </authorList>
    </citation>
    <scope>NUCLEOTIDE SEQUENCE [LARGE SCALE GENOMIC DNA]</scope>
    <source>
        <strain evidence="2 3">Costa Rica</strain>
    </source>
</reference>
<evidence type="ECO:0000313" key="3">
    <source>
        <dbReference type="Proteomes" id="UP000267027"/>
    </source>
</evidence>
<reference evidence="4" key="1">
    <citation type="submission" date="2016-04" db="UniProtKB">
        <authorList>
            <consortium name="WormBaseParasite"/>
        </authorList>
    </citation>
    <scope>IDENTIFICATION</scope>
</reference>
<feature type="compositionally biased region" description="Basic and acidic residues" evidence="1">
    <location>
        <begin position="162"/>
        <end position="175"/>
    </location>
</feature>
<dbReference type="WBParaSite" id="ACOC_0000513001-mRNA-1">
    <property type="protein sequence ID" value="ACOC_0000513001-mRNA-1"/>
    <property type="gene ID" value="ACOC_0000513001"/>
</dbReference>
<gene>
    <name evidence="2" type="ORF">ACOC_LOCUS5131</name>
</gene>
<sequence>MKAAISFGLKPSILIFCAANNDYTQNTQELNVDCLSMLITLSFSRLAYEEAARPSRRRPRSSRYCYATNVLLMYKLPKFEHDGDFLSGLMSIASDLSKAVGERNLVGQSTITNAPKTNESAQESQQFNQQDIEKLTASIGSLVGTIRDKASDIFHKPVAGQEQKKLEGKPEEKPDQQPVIDDVEGESKFLQS</sequence>
<keyword evidence="3" id="KW-1185">Reference proteome</keyword>